<evidence type="ECO:0000313" key="4">
    <source>
        <dbReference type="Proteomes" id="UP000316213"/>
    </source>
</evidence>
<dbReference type="Pfam" id="PF08241">
    <property type="entry name" value="Methyltransf_11"/>
    <property type="match status" value="1"/>
</dbReference>
<dbReference type="Proteomes" id="UP000316213">
    <property type="component" value="Unassembled WGS sequence"/>
</dbReference>
<feature type="domain" description="Methyltransferase type 11" evidence="2">
    <location>
        <begin position="108"/>
        <end position="206"/>
    </location>
</feature>
<dbReference type="GO" id="GO:0032259">
    <property type="term" value="P:methylation"/>
    <property type="evidence" value="ECO:0007669"/>
    <property type="project" value="UniProtKB-KW"/>
</dbReference>
<evidence type="ECO:0000313" key="3">
    <source>
        <dbReference type="EMBL" id="TWT95636.1"/>
    </source>
</evidence>
<reference evidence="3 4" key="1">
    <citation type="submission" date="2019-02" db="EMBL/GenBank/DDBJ databases">
        <title>Deep-cultivation of Planctomycetes and their phenomic and genomic characterization uncovers novel biology.</title>
        <authorList>
            <person name="Wiegand S."/>
            <person name="Jogler M."/>
            <person name="Boedeker C."/>
            <person name="Pinto D."/>
            <person name="Vollmers J."/>
            <person name="Rivas-Marin E."/>
            <person name="Kohn T."/>
            <person name="Peeters S.H."/>
            <person name="Heuer A."/>
            <person name="Rast P."/>
            <person name="Oberbeckmann S."/>
            <person name="Bunk B."/>
            <person name="Jeske O."/>
            <person name="Meyerdierks A."/>
            <person name="Storesund J.E."/>
            <person name="Kallscheuer N."/>
            <person name="Luecker S."/>
            <person name="Lage O.M."/>
            <person name="Pohl T."/>
            <person name="Merkel B.J."/>
            <person name="Hornburger P."/>
            <person name="Mueller R.-W."/>
            <person name="Bruemmer F."/>
            <person name="Labrenz M."/>
            <person name="Spormann A.M."/>
            <person name="Op Den Camp H."/>
            <person name="Overmann J."/>
            <person name="Amann R."/>
            <person name="Jetten M.S.M."/>
            <person name="Mascher T."/>
            <person name="Medema M.H."/>
            <person name="Devos D.P."/>
            <person name="Kaster A.-K."/>
            <person name="Ovreas L."/>
            <person name="Rohde M."/>
            <person name="Galperin M.Y."/>
            <person name="Jogler C."/>
        </authorList>
    </citation>
    <scope>NUCLEOTIDE SEQUENCE [LARGE SCALE GENOMIC DNA]</scope>
    <source>
        <strain evidence="3 4">Pla100</strain>
    </source>
</reference>
<sequence precursor="true">MNTICTMNDHKFVRRLFFSLFLVWLSVGRFSVAQEAVAKPETGVARPVSPNQLPTGQLPQGINDNFKNPELDVDEWIERFEVESREVFAAQEEVLAACEIKPGDRIADVGAGTGFYSRLFAKQTGWDGWVYSVDIAPKFLQHIAARATTDGIENLTPVLGTDVSTRLPSASVDMVFICDTYHHFESPQQSLASIYRALKPGGRLILIDFNRIPGVSREFLIGHVRAPKEVFQDEVVQAGFEFVDEIEIKAFEENYLLRFQKPVEAASK</sequence>
<dbReference type="SUPFAM" id="SSF53335">
    <property type="entry name" value="S-adenosyl-L-methionine-dependent methyltransferases"/>
    <property type="match status" value="1"/>
</dbReference>
<keyword evidence="3" id="KW-0489">Methyltransferase</keyword>
<keyword evidence="1" id="KW-0732">Signal</keyword>
<dbReference type="PANTHER" id="PTHR43591">
    <property type="entry name" value="METHYLTRANSFERASE"/>
    <property type="match status" value="1"/>
</dbReference>
<name>A0A5C6A857_9BACT</name>
<dbReference type="InterPro" id="IPR013216">
    <property type="entry name" value="Methyltransf_11"/>
</dbReference>
<evidence type="ECO:0000259" key="2">
    <source>
        <dbReference type="Pfam" id="PF08241"/>
    </source>
</evidence>
<dbReference type="GO" id="GO:0008757">
    <property type="term" value="F:S-adenosylmethionine-dependent methyltransferase activity"/>
    <property type="evidence" value="ECO:0007669"/>
    <property type="project" value="InterPro"/>
</dbReference>
<organism evidence="3 4">
    <name type="scientific">Neorhodopirellula pilleata</name>
    <dbReference type="NCBI Taxonomy" id="2714738"/>
    <lineage>
        <taxon>Bacteria</taxon>
        <taxon>Pseudomonadati</taxon>
        <taxon>Planctomycetota</taxon>
        <taxon>Planctomycetia</taxon>
        <taxon>Pirellulales</taxon>
        <taxon>Pirellulaceae</taxon>
        <taxon>Neorhodopirellula</taxon>
    </lineage>
</organism>
<keyword evidence="4" id="KW-1185">Reference proteome</keyword>
<dbReference type="CDD" id="cd02440">
    <property type="entry name" value="AdoMet_MTases"/>
    <property type="match status" value="1"/>
</dbReference>
<comment type="caution">
    <text evidence="3">The sequence shown here is derived from an EMBL/GenBank/DDBJ whole genome shotgun (WGS) entry which is preliminary data.</text>
</comment>
<keyword evidence="3" id="KW-0808">Transferase</keyword>
<gene>
    <name evidence="3" type="primary">rebM_1</name>
    <name evidence="3" type="ORF">Pla100_32770</name>
</gene>
<protein>
    <submittedName>
        <fullName evidence="3">Demethylrebeccamycin-D-glucose O-methyltransferase</fullName>
        <ecNumber evidence="3">2.1.1.164</ecNumber>
    </submittedName>
</protein>
<feature type="chain" id="PRO_5022918313" evidence="1">
    <location>
        <begin position="34"/>
        <end position="268"/>
    </location>
</feature>
<feature type="signal peptide" evidence="1">
    <location>
        <begin position="1"/>
        <end position="33"/>
    </location>
</feature>
<dbReference type="EMBL" id="SJPM01000006">
    <property type="protein sequence ID" value="TWT95636.1"/>
    <property type="molecule type" value="Genomic_DNA"/>
</dbReference>
<dbReference type="Gene3D" id="3.40.50.150">
    <property type="entry name" value="Vaccinia Virus protein VP39"/>
    <property type="match status" value="1"/>
</dbReference>
<dbReference type="AlphaFoldDB" id="A0A5C6A857"/>
<dbReference type="InterPro" id="IPR029063">
    <property type="entry name" value="SAM-dependent_MTases_sf"/>
</dbReference>
<proteinExistence type="predicted"/>
<dbReference type="GO" id="GO:0102082">
    <property type="term" value="F:demethylrebeccamycin--D-glucose O-methyltransferase activity"/>
    <property type="evidence" value="ECO:0007669"/>
    <property type="project" value="UniProtKB-EC"/>
</dbReference>
<accession>A0A5C6A857</accession>
<dbReference type="EC" id="2.1.1.164" evidence="3"/>
<evidence type="ECO:0000256" key="1">
    <source>
        <dbReference type="SAM" id="SignalP"/>
    </source>
</evidence>